<dbReference type="EMBL" id="JAGMVJ010000005">
    <property type="protein sequence ID" value="KAH7090591.1"/>
    <property type="molecule type" value="Genomic_DNA"/>
</dbReference>
<accession>A0A8K0RDE7</accession>
<organism evidence="3 4">
    <name type="scientific">Paraphoma chrysanthemicola</name>
    <dbReference type="NCBI Taxonomy" id="798071"/>
    <lineage>
        <taxon>Eukaryota</taxon>
        <taxon>Fungi</taxon>
        <taxon>Dikarya</taxon>
        <taxon>Ascomycota</taxon>
        <taxon>Pezizomycotina</taxon>
        <taxon>Dothideomycetes</taxon>
        <taxon>Pleosporomycetidae</taxon>
        <taxon>Pleosporales</taxon>
        <taxon>Pleosporineae</taxon>
        <taxon>Phaeosphaeriaceae</taxon>
        <taxon>Paraphoma</taxon>
    </lineage>
</organism>
<dbReference type="OrthoDB" id="3642826at2759"/>
<evidence type="ECO:0000313" key="4">
    <source>
        <dbReference type="Proteomes" id="UP000813461"/>
    </source>
</evidence>
<evidence type="ECO:0000256" key="2">
    <source>
        <dbReference type="SAM" id="Phobius"/>
    </source>
</evidence>
<reference evidence="3" key="1">
    <citation type="journal article" date="2021" name="Nat. Commun.">
        <title>Genetic determinants of endophytism in the Arabidopsis root mycobiome.</title>
        <authorList>
            <person name="Mesny F."/>
            <person name="Miyauchi S."/>
            <person name="Thiergart T."/>
            <person name="Pickel B."/>
            <person name="Atanasova L."/>
            <person name="Karlsson M."/>
            <person name="Huettel B."/>
            <person name="Barry K.W."/>
            <person name="Haridas S."/>
            <person name="Chen C."/>
            <person name="Bauer D."/>
            <person name="Andreopoulos W."/>
            <person name="Pangilinan J."/>
            <person name="LaButti K."/>
            <person name="Riley R."/>
            <person name="Lipzen A."/>
            <person name="Clum A."/>
            <person name="Drula E."/>
            <person name="Henrissat B."/>
            <person name="Kohler A."/>
            <person name="Grigoriev I.V."/>
            <person name="Martin F.M."/>
            <person name="Hacquard S."/>
        </authorList>
    </citation>
    <scope>NUCLEOTIDE SEQUENCE</scope>
    <source>
        <strain evidence="3">MPI-SDFR-AT-0120</strain>
    </source>
</reference>
<keyword evidence="4" id="KW-1185">Reference proteome</keyword>
<feature type="transmembrane region" description="Helical" evidence="2">
    <location>
        <begin position="463"/>
        <end position="480"/>
    </location>
</feature>
<evidence type="ECO:0000256" key="1">
    <source>
        <dbReference type="SAM" id="MobiDB-lite"/>
    </source>
</evidence>
<evidence type="ECO:0000313" key="3">
    <source>
        <dbReference type="EMBL" id="KAH7090591.1"/>
    </source>
</evidence>
<comment type="caution">
    <text evidence="3">The sequence shown here is derived from an EMBL/GenBank/DDBJ whole genome shotgun (WGS) entry which is preliminary data.</text>
</comment>
<keyword evidence="2" id="KW-0472">Membrane</keyword>
<feature type="region of interest" description="Disordered" evidence="1">
    <location>
        <begin position="140"/>
        <end position="162"/>
    </location>
</feature>
<keyword evidence="2" id="KW-0812">Transmembrane</keyword>
<keyword evidence="2" id="KW-1133">Transmembrane helix</keyword>
<dbReference type="AlphaFoldDB" id="A0A8K0RDE7"/>
<dbReference type="Proteomes" id="UP000813461">
    <property type="component" value="Unassembled WGS sequence"/>
</dbReference>
<proteinExistence type="predicted"/>
<protein>
    <submittedName>
        <fullName evidence="3">Uncharacterized protein</fullName>
    </submittedName>
</protein>
<name>A0A8K0RDE7_9PLEO</name>
<sequence>MSIFCAKPDNRVGLYSLCRTFCLYTMLLQAAYAQPRAGGLVLSQVIPSGPIPSQTPSTTSEASVLPPPPLVIPSAPVPTEPFSIPPIPTAPFSSGPRPFPSVIPSLDASVTVSLSRPGLSAPPGMTSTDEGLKPIPPAATQTGDPNGHHEITEPNFSSTKPCRGCSPAVEITATGWIDSPEEVHETSSEPINTRVSAGPSNILISQALSGGNFVIGGSTTITAGQTITVDGTPIAIQTSAGRVDVVVGSSVLPLEPDVVDPGKGPRVTHAPTPLPPVLTIGSETIVANSQTEYIVSGQTLSPGGAAITVAGSTISLTPSATAVVVNGVTSTVVPNFGNIWTTAAPALTFNNHVYTANRAGYITIGPGTVLKPGGDAVTVDGTTLSLDHSGTAVVVQGSTSILEPVTTVVTLTKSMGGAGGNGYAGYSSGGTWVLPTAKNAPEIPAKPVRGAASATKFDRSDSWGVGFLLLIWWGMGYLAVGI</sequence>
<gene>
    <name evidence="3" type="ORF">FB567DRAFT_558778</name>
</gene>